<evidence type="ECO:0000313" key="4">
    <source>
        <dbReference type="Proteomes" id="UP000449906"/>
    </source>
</evidence>
<dbReference type="RefSeq" id="WP_151579194.1">
    <property type="nucleotide sequence ID" value="NZ_CP182503.1"/>
</dbReference>
<dbReference type="Proteomes" id="UP000449906">
    <property type="component" value="Unassembled WGS sequence"/>
</dbReference>
<evidence type="ECO:0000256" key="2">
    <source>
        <dbReference type="SAM" id="SignalP"/>
    </source>
</evidence>
<sequence>MRRLLVLASAVTALLAVALCLPGAARADTDPYSPTVPTSCHVSVPTAVVGKRVVVRVSVEASDGQDPRGTVRLTLSSERWARTFRYDGTPLRIVGPRLAPGKHVARVHFVPKGDRYAGCRDQAPFGIGGDDTGPSENLPNTGGPHLLVLLSGLGLVAAGGGLVEVGRRRA</sequence>
<organism evidence="3 4">
    <name type="scientific">Nocardioides simplex</name>
    <name type="common">Arthrobacter simplex</name>
    <dbReference type="NCBI Taxonomy" id="2045"/>
    <lineage>
        <taxon>Bacteria</taxon>
        <taxon>Bacillati</taxon>
        <taxon>Actinomycetota</taxon>
        <taxon>Actinomycetes</taxon>
        <taxon>Propionibacteriales</taxon>
        <taxon>Nocardioidaceae</taxon>
        <taxon>Pimelobacter</taxon>
    </lineage>
</organism>
<dbReference type="AlphaFoldDB" id="A0A7J5E0H0"/>
<feature type="transmembrane region" description="Helical" evidence="1">
    <location>
        <begin position="146"/>
        <end position="165"/>
    </location>
</feature>
<reference evidence="3 4" key="1">
    <citation type="submission" date="2019-09" db="EMBL/GenBank/DDBJ databases">
        <title>Pimelobacter sp. isolated from Paulinella.</title>
        <authorList>
            <person name="Jeong S.E."/>
        </authorList>
    </citation>
    <scope>NUCLEOTIDE SEQUENCE [LARGE SCALE GENOMIC DNA]</scope>
    <source>
        <strain evidence="3 4">Pch-N</strain>
    </source>
</reference>
<feature type="chain" id="PRO_5029464436" description="Gram-positive cocci surface proteins LPxTG domain-containing protein" evidence="2">
    <location>
        <begin position="28"/>
        <end position="170"/>
    </location>
</feature>
<evidence type="ECO:0000313" key="3">
    <source>
        <dbReference type="EMBL" id="KAB2811760.1"/>
    </source>
</evidence>
<protein>
    <recommendedName>
        <fullName evidence="5">Gram-positive cocci surface proteins LPxTG domain-containing protein</fullName>
    </recommendedName>
</protein>
<keyword evidence="2" id="KW-0732">Signal</keyword>
<name>A0A7J5E0H0_NOCSI</name>
<evidence type="ECO:0008006" key="5">
    <source>
        <dbReference type="Google" id="ProtNLM"/>
    </source>
</evidence>
<keyword evidence="1" id="KW-0812">Transmembrane</keyword>
<dbReference type="EMBL" id="WBVM01000001">
    <property type="protein sequence ID" value="KAB2811760.1"/>
    <property type="molecule type" value="Genomic_DNA"/>
</dbReference>
<feature type="signal peptide" evidence="2">
    <location>
        <begin position="1"/>
        <end position="27"/>
    </location>
</feature>
<evidence type="ECO:0000256" key="1">
    <source>
        <dbReference type="SAM" id="Phobius"/>
    </source>
</evidence>
<accession>A0A7J5E0H0</accession>
<comment type="caution">
    <text evidence="3">The sequence shown here is derived from an EMBL/GenBank/DDBJ whole genome shotgun (WGS) entry which is preliminary data.</text>
</comment>
<proteinExistence type="predicted"/>
<keyword evidence="1" id="KW-0472">Membrane</keyword>
<keyword evidence="1" id="KW-1133">Transmembrane helix</keyword>
<gene>
    <name evidence="3" type="ORF">F9L07_07865</name>
</gene>